<dbReference type="SUPFAM" id="SSF48726">
    <property type="entry name" value="Immunoglobulin"/>
    <property type="match status" value="2"/>
</dbReference>
<evidence type="ECO:0000313" key="4">
    <source>
        <dbReference type="Proteomes" id="UP001529510"/>
    </source>
</evidence>
<dbReference type="InterPro" id="IPR013151">
    <property type="entry name" value="Immunoglobulin_dom"/>
</dbReference>
<feature type="domain" description="Ig-like" evidence="2">
    <location>
        <begin position="73"/>
        <end position="160"/>
    </location>
</feature>
<dbReference type="InterPro" id="IPR003598">
    <property type="entry name" value="Ig_sub2"/>
</dbReference>
<comment type="caution">
    <text evidence="3">The sequence shown here is derived from an EMBL/GenBank/DDBJ whole genome shotgun (WGS) entry which is preliminary data.</text>
</comment>
<reference evidence="3 4" key="1">
    <citation type="submission" date="2024-05" db="EMBL/GenBank/DDBJ databases">
        <title>Genome sequencing and assembly of Indian major carp, Cirrhinus mrigala (Hamilton, 1822).</title>
        <authorList>
            <person name="Mohindra V."/>
            <person name="Chowdhury L.M."/>
            <person name="Lal K."/>
            <person name="Jena J.K."/>
        </authorList>
    </citation>
    <scope>NUCLEOTIDE SEQUENCE [LARGE SCALE GENOMIC DNA]</scope>
    <source>
        <strain evidence="3">CM1030</strain>
        <tissue evidence="3">Blood</tissue>
    </source>
</reference>
<evidence type="ECO:0000256" key="1">
    <source>
        <dbReference type="ARBA" id="ARBA00023319"/>
    </source>
</evidence>
<dbReference type="AlphaFoldDB" id="A0ABD0RXA3"/>
<feature type="non-terminal residue" evidence="3">
    <location>
        <position position="160"/>
    </location>
</feature>
<feature type="non-terminal residue" evidence="3">
    <location>
        <position position="1"/>
    </location>
</feature>
<dbReference type="EMBL" id="JAMKFB020000001">
    <property type="protein sequence ID" value="KAL0202765.1"/>
    <property type="molecule type" value="Genomic_DNA"/>
</dbReference>
<organism evidence="3 4">
    <name type="scientific">Cirrhinus mrigala</name>
    <name type="common">Mrigala</name>
    <dbReference type="NCBI Taxonomy" id="683832"/>
    <lineage>
        <taxon>Eukaryota</taxon>
        <taxon>Metazoa</taxon>
        <taxon>Chordata</taxon>
        <taxon>Craniata</taxon>
        <taxon>Vertebrata</taxon>
        <taxon>Euteleostomi</taxon>
        <taxon>Actinopterygii</taxon>
        <taxon>Neopterygii</taxon>
        <taxon>Teleostei</taxon>
        <taxon>Ostariophysi</taxon>
        <taxon>Cypriniformes</taxon>
        <taxon>Cyprinidae</taxon>
        <taxon>Labeoninae</taxon>
        <taxon>Labeonini</taxon>
        <taxon>Cirrhinus</taxon>
    </lineage>
</organism>
<evidence type="ECO:0000259" key="2">
    <source>
        <dbReference type="PROSITE" id="PS50835"/>
    </source>
</evidence>
<gene>
    <name evidence="3" type="ORF">M9458_000783</name>
</gene>
<evidence type="ECO:0000313" key="3">
    <source>
        <dbReference type="EMBL" id="KAL0202765.1"/>
    </source>
</evidence>
<dbReference type="InterPro" id="IPR003599">
    <property type="entry name" value="Ig_sub"/>
</dbReference>
<dbReference type="PANTHER" id="PTHR46013">
    <property type="entry name" value="VASCULAR CELL ADHESION MOLECULE 1"/>
    <property type="match status" value="1"/>
</dbReference>
<dbReference type="PROSITE" id="PS50835">
    <property type="entry name" value="IG_LIKE"/>
    <property type="match status" value="2"/>
</dbReference>
<dbReference type="InterPro" id="IPR036179">
    <property type="entry name" value="Ig-like_dom_sf"/>
</dbReference>
<keyword evidence="1" id="KW-0393">Immunoglobulin domain</keyword>
<dbReference type="InterPro" id="IPR013783">
    <property type="entry name" value="Ig-like_fold"/>
</dbReference>
<proteinExistence type="predicted"/>
<dbReference type="Pfam" id="PF00047">
    <property type="entry name" value="ig"/>
    <property type="match status" value="1"/>
</dbReference>
<dbReference type="Gene3D" id="2.60.40.10">
    <property type="entry name" value="Immunoglobulins"/>
    <property type="match status" value="2"/>
</dbReference>
<keyword evidence="4" id="KW-1185">Reference proteome</keyword>
<protein>
    <recommendedName>
        <fullName evidence="2">Ig-like domain-containing protein</fullName>
    </recommendedName>
</protein>
<dbReference type="Pfam" id="PF13895">
    <property type="entry name" value="Ig_2"/>
    <property type="match status" value="1"/>
</dbReference>
<name>A0ABD0RXA3_CIRMR</name>
<dbReference type="InterPro" id="IPR007110">
    <property type="entry name" value="Ig-like_dom"/>
</dbReference>
<dbReference type="SMART" id="SM00408">
    <property type="entry name" value="IGc2"/>
    <property type="match status" value="2"/>
</dbReference>
<feature type="domain" description="Ig-like" evidence="2">
    <location>
        <begin position="1"/>
        <end position="68"/>
    </location>
</feature>
<sequence>LRVEIPEEISEGQSPVLFCKTTCNLSDKTNFTWYKNGKRLSESIGSNKLLLPSVSSDDTGNYSCAVTDQKHLPVRCTSRLDLHISKIHPSGEIVEGDSVTLICSSDSNPPALNFIWFKENQTSSVGSGQRFSISSLNSSHSGRYYCEAQNKYGSQRSASV</sequence>
<dbReference type="Proteomes" id="UP001529510">
    <property type="component" value="Unassembled WGS sequence"/>
</dbReference>
<dbReference type="PANTHER" id="PTHR46013:SF4">
    <property type="entry name" value="B-CELL RECEPTOR CD22-RELATED"/>
    <property type="match status" value="1"/>
</dbReference>
<dbReference type="SMART" id="SM00409">
    <property type="entry name" value="IG"/>
    <property type="match status" value="2"/>
</dbReference>
<accession>A0ABD0RXA3</accession>